<accession>K0YSR0</accession>
<dbReference type="STRING" id="883077.HMPREF9241_00511"/>
<dbReference type="HOGENOM" id="CLU_1891721_0_0_11"/>
<evidence type="ECO:0000313" key="1">
    <source>
        <dbReference type="EMBL" id="EJZ86922.1"/>
    </source>
</evidence>
<comment type="caution">
    <text evidence="1">The sequence shown here is derived from an EMBL/GenBank/DDBJ whole genome shotgun (WGS) entry which is preliminary data.</text>
</comment>
<dbReference type="Proteomes" id="UP000003994">
    <property type="component" value="Unassembled WGS sequence"/>
</dbReference>
<reference evidence="1 2" key="1">
    <citation type="submission" date="2012-07" db="EMBL/GenBank/DDBJ databases">
        <title>The Genome Sequence of Actinomyces turicensis ACS-279-V-COL4.</title>
        <authorList>
            <consortium name="The Broad Institute Genome Sequencing Platform"/>
            <person name="Earl A."/>
            <person name="Ward D."/>
            <person name="Feldgarden M."/>
            <person name="Gevers D."/>
            <person name="Saerens B."/>
            <person name="Vaneechoutte M."/>
            <person name="Walker B."/>
            <person name="Young S.K."/>
            <person name="Zeng Q."/>
            <person name="Gargeya S."/>
            <person name="Fitzgerald M."/>
            <person name="Haas B."/>
            <person name="Abouelleil A."/>
            <person name="Alvarado L."/>
            <person name="Arachchi H.M."/>
            <person name="Berlin A."/>
            <person name="Chapman S.B."/>
            <person name="Goldberg J."/>
            <person name="Griggs A."/>
            <person name="Gujja S."/>
            <person name="Hansen M."/>
            <person name="Howarth C."/>
            <person name="Imamovic A."/>
            <person name="Larimer J."/>
            <person name="McCowen C."/>
            <person name="Montmayeur A."/>
            <person name="Murphy C."/>
            <person name="Neiman D."/>
            <person name="Pearson M."/>
            <person name="Priest M."/>
            <person name="Roberts A."/>
            <person name="Saif S."/>
            <person name="Shea T."/>
            <person name="Sisk P."/>
            <person name="Sykes S."/>
            <person name="Wortman J."/>
            <person name="Nusbaum C."/>
            <person name="Birren B."/>
        </authorList>
    </citation>
    <scope>NUCLEOTIDE SEQUENCE [LARGE SCALE GENOMIC DNA]</scope>
    <source>
        <strain evidence="1 2">ACS-279-V-Col4</strain>
    </source>
</reference>
<keyword evidence="2" id="KW-1185">Reference proteome</keyword>
<sequence>MRPRLVDEHVGGLLREVPALDEGVAHAEVAQGPRLVGHLVEGGRTFALEEDGGLGEVRGDELRDGAEVATMTGSRTVQGSSGRYSLSHVWRRRERSSGLGAPVFIFTRSLVAFPSRIAGNEGYSRLRARMRLPL</sequence>
<dbReference type="AlphaFoldDB" id="K0YSR0"/>
<name>K0YSR0_9ACTO</name>
<gene>
    <name evidence="1" type="ORF">HMPREF9241_00511</name>
</gene>
<evidence type="ECO:0000313" key="2">
    <source>
        <dbReference type="Proteomes" id="UP000003994"/>
    </source>
</evidence>
<protein>
    <submittedName>
        <fullName evidence="1">Uncharacterized protein</fullName>
    </submittedName>
</protein>
<dbReference type="EMBL" id="AGWQ01000004">
    <property type="protein sequence ID" value="EJZ86922.1"/>
    <property type="molecule type" value="Genomic_DNA"/>
</dbReference>
<organism evidence="1 2">
    <name type="scientific">Schaalia turicensis ACS-279-V-Col4</name>
    <dbReference type="NCBI Taxonomy" id="883077"/>
    <lineage>
        <taxon>Bacteria</taxon>
        <taxon>Bacillati</taxon>
        <taxon>Actinomycetota</taxon>
        <taxon>Actinomycetes</taxon>
        <taxon>Actinomycetales</taxon>
        <taxon>Actinomycetaceae</taxon>
        <taxon>Schaalia</taxon>
    </lineage>
</organism>
<proteinExistence type="predicted"/>